<evidence type="ECO:0000256" key="5">
    <source>
        <dbReference type="ARBA" id="ARBA00023267"/>
    </source>
</evidence>
<name>A0A834RBP5_SARSC</name>
<dbReference type="PROSITE" id="PS00867">
    <property type="entry name" value="CPSASE_2"/>
    <property type="match status" value="1"/>
</dbReference>
<evidence type="ECO:0000256" key="3">
    <source>
        <dbReference type="ARBA" id="ARBA00022741"/>
    </source>
</evidence>
<keyword evidence="4 6" id="KW-0067">ATP-binding</keyword>
<dbReference type="Gene3D" id="3.30.470.20">
    <property type="entry name" value="ATP-grasp fold, B domain"/>
    <property type="match status" value="1"/>
</dbReference>
<feature type="domain" description="ATP-grasp" evidence="8">
    <location>
        <begin position="151"/>
        <end position="350"/>
    </location>
</feature>
<evidence type="ECO:0000256" key="7">
    <source>
        <dbReference type="SAM" id="SignalP"/>
    </source>
</evidence>
<dbReference type="InterPro" id="IPR011054">
    <property type="entry name" value="Rudment_hybrid_motif"/>
</dbReference>
<reference evidence="10" key="2">
    <citation type="submission" date="2020-01" db="EMBL/GenBank/DDBJ databases">
        <authorList>
            <person name="Korhonen P.K.K."/>
            <person name="Guangxu M.G."/>
            <person name="Wang T.W."/>
            <person name="Stroehlein A.J.S."/>
            <person name="Young N.D."/>
            <person name="Ang C.-S.A."/>
            <person name="Fernando D.W.F."/>
            <person name="Lu H.L."/>
            <person name="Taylor S.T."/>
            <person name="Ehtesham M.E.M."/>
            <person name="Najaraj S.H.N."/>
            <person name="Harsha G.H.G."/>
            <person name="Madugundu A.M."/>
            <person name="Renuse S.R."/>
            <person name="Holt D.H."/>
            <person name="Pandey A.P."/>
            <person name="Papenfuss A.P."/>
            <person name="Gasser R.B.G."/>
            <person name="Fischer K.F."/>
        </authorList>
    </citation>
    <scope>NUCLEOTIDE SEQUENCE</scope>
    <source>
        <strain evidence="10">SSS_KF_BRIS2020</strain>
    </source>
</reference>
<dbReference type="EMBL" id="WVUK01000062">
    <property type="protein sequence ID" value="KAF7490928.1"/>
    <property type="molecule type" value="Genomic_DNA"/>
</dbReference>
<dbReference type="PROSITE" id="PS50975">
    <property type="entry name" value="ATP_GRASP"/>
    <property type="match status" value="1"/>
</dbReference>
<keyword evidence="12" id="KW-1185">Reference proteome</keyword>
<dbReference type="SUPFAM" id="SSF56059">
    <property type="entry name" value="Glutathione synthetase ATP-binding domain-like"/>
    <property type="match status" value="1"/>
</dbReference>
<proteinExistence type="predicted"/>
<dbReference type="PROSITE" id="PS00188">
    <property type="entry name" value="BIOTIN"/>
    <property type="match status" value="1"/>
</dbReference>
<dbReference type="SUPFAM" id="SSF51246">
    <property type="entry name" value="Rudiment single hybrid motif"/>
    <property type="match status" value="1"/>
</dbReference>
<evidence type="ECO:0000256" key="4">
    <source>
        <dbReference type="ARBA" id="ARBA00022840"/>
    </source>
</evidence>
<dbReference type="SUPFAM" id="SSF51230">
    <property type="entry name" value="Single hybrid motif"/>
    <property type="match status" value="1"/>
</dbReference>
<keyword evidence="3 6" id="KW-0547">Nucleotide-binding</keyword>
<dbReference type="Pfam" id="PF00364">
    <property type="entry name" value="Biotin_lipoyl"/>
    <property type="match status" value="1"/>
</dbReference>
<dbReference type="InterPro" id="IPR011761">
    <property type="entry name" value="ATP-grasp"/>
</dbReference>
<dbReference type="InterPro" id="IPR005479">
    <property type="entry name" value="CPAse_ATP-bd"/>
</dbReference>
<feature type="domain" description="Biotin carboxylation" evidence="9">
    <location>
        <begin position="32"/>
        <end position="483"/>
    </location>
</feature>
<sequence length="741" mass="83645">MLNRTFRFVLLLQKRLLSANAERHDSKLSFRKIDKVLIANRGEIACRIIRTARQLGIETVAVFSDADRNSLHVSMADEAYHIGPSPAIQSYLVKEKLLEIALKSNSDAIHPGYGFLSENFEFSELCTKNGLIFVGPTPESIKSMGIKSLSKSIMIEAAVPVIPGFHDDNQQENGILLEKAKSIGFPVMIKAVRGGGGKGMRIAMNENEFLGQLDSARREAMKAFGDDVVLLEKFVRRPRHVEVQIFGDKHGNCVHLFERDCSSQRRHQKVIEEAPGPGITPEIREQLGTAAVKAAKAVDYHGAGTVEFIFDCNDQNFYFMEMNTRLQVEHPVTEMITGLDLVEWQLRIAGGEPLPMTQDHFQHPRGHSFEARIYAEDADANFAPCTGTIETLNFPKSFDPDEIRIETGVRQGDEVSVFYDPMIAKLVVWAPDRSAALKKLCQALREVQISGFKTNIDYLLRLALHPKFQIGDVYTDFIAEHQDELKRISIKDQNHINIIRTVATLAFLSKRKIIRGKEYQYKTNDHQSPFTSIEGSWITGCGGIYSSAHIVHLENTFGLDEESQTKTELRVQYLGNSRYLIDIFDSNKKHIETFDLIVDLNELQAENLSLFFVKSGIRKRFNFSIHSERLISVFDHNYGPFTFNLDIPDFLKDTQNDQLDLGAVDDKKILSPMSAVVEKILVKPGDTVRSGDIVVILTAMKMEHIIYAKFDSETTDRVVEQIRFKQGDSVAKNAIIVTFKD</sequence>
<evidence type="ECO:0000259" key="9">
    <source>
        <dbReference type="PROSITE" id="PS50979"/>
    </source>
</evidence>
<dbReference type="FunFam" id="3.40.50.20:FF:000010">
    <property type="entry name" value="Propionyl-CoA carboxylase subunit alpha"/>
    <property type="match status" value="1"/>
</dbReference>
<comment type="cofactor">
    <cofactor evidence="1">
        <name>biotin</name>
        <dbReference type="ChEBI" id="CHEBI:57586"/>
    </cofactor>
</comment>
<feature type="chain" id="PRO_5038259293" evidence="7">
    <location>
        <begin position="22"/>
        <end position="741"/>
    </location>
</feature>
<dbReference type="InterPro" id="IPR016185">
    <property type="entry name" value="PreATP-grasp_dom_sf"/>
</dbReference>
<keyword evidence="5" id="KW-0092">Biotin</keyword>
<dbReference type="GO" id="GO:0005739">
    <property type="term" value="C:mitochondrion"/>
    <property type="evidence" value="ECO:0007669"/>
    <property type="project" value="TreeGrafter"/>
</dbReference>
<dbReference type="GO" id="GO:0005524">
    <property type="term" value="F:ATP binding"/>
    <property type="evidence" value="ECO:0007669"/>
    <property type="project" value="UniProtKB-UniRule"/>
</dbReference>
<dbReference type="InterPro" id="IPR011053">
    <property type="entry name" value="Single_hybrid_motif"/>
</dbReference>
<dbReference type="PANTHER" id="PTHR18866">
    <property type="entry name" value="CARBOXYLASE:PYRUVATE/ACETYL-COA/PROPIONYL-COA CARBOXYLASE"/>
    <property type="match status" value="1"/>
</dbReference>
<dbReference type="Pfam" id="PF02786">
    <property type="entry name" value="CPSase_L_D2"/>
    <property type="match status" value="1"/>
</dbReference>
<reference evidence="11" key="3">
    <citation type="submission" date="2022-06" db="UniProtKB">
        <authorList>
            <consortium name="EnsemblMetazoa"/>
        </authorList>
    </citation>
    <scope>IDENTIFICATION</scope>
</reference>
<dbReference type="PROSITE" id="PS50979">
    <property type="entry name" value="BC"/>
    <property type="match status" value="1"/>
</dbReference>
<keyword evidence="2" id="KW-0436">Ligase</keyword>
<evidence type="ECO:0000259" key="8">
    <source>
        <dbReference type="PROSITE" id="PS50975"/>
    </source>
</evidence>
<feature type="signal peptide" evidence="7">
    <location>
        <begin position="1"/>
        <end position="21"/>
    </location>
</feature>
<dbReference type="GO" id="GO:0046872">
    <property type="term" value="F:metal ion binding"/>
    <property type="evidence" value="ECO:0007669"/>
    <property type="project" value="InterPro"/>
</dbReference>
<accession>A0A834RBP5</accession>
<dbReference type="PANTHER" id="PTHR18866:SF33">
    <property type="entry name" value="METHYLCROTONOYL-COA CARBOXYLASE SUBUNIT ALPHA, MITOCHONDRIAL-RELATED"/>
    <property type="match status" value="1"/>
</dbReference>
<dbReference type="InterPro" id="IPR005482">
    <property type="entry name" value="Biotin_COase_C"/>
</dbReference>
<dbReference type="InterPro" id="IPR005481">
    <property type="entry name" value="BC-like_N"/>
</dbReference>
<evidence type="ECO:0000256" key="1">
    <source>
        <dbReference type="ARBA" id="ARBA00001953"/>
    </source>
</evidence>
<keyword evidence="7" id="KW-0732">Signal</keyword>
<dbReference type="FunFam" id="3.30.470.20:FF:000028">
    <property type="entry name" value="Methylcrotonoyl-CoA carboxylase subunit alpha, mitochondrial"/>
    <property type="match status" value="1"/>
</dbReference>
<dbReference type="SMART" id="SM00878">
    <property type="entry name" value="Biotin_carb_C"/>
    <property type="match status" value="1"/>
</dbReference>
<gene>
    <name evidence="10" type="ORF">SSS_6400</name>
</gene>
<dbReference type="Pfam" id="PF00289">
    <property type="entry name" value="Biotin_carb_N"/>
    <property type="match status" value="1"/>
</dbReference>
<dbReference type="FunFam" id="3.30.1490.20:FF:000003">
    <property type="entry name" value="acetyl-CoA carboxylase isoform X1"/>
    <property type="match status" value="1"/>
</dbReference>
<evidence type="ECO:0000313" key="10">
    <source>
        <dbReference type="EMBL" id="KAF7490928.1"/>
    </source>
</evidence>
<evidence type="ECO:0000256" key="2">
    <source>
        <dbReference type="ARBA" id="ARBA00022598"/>
    </source>
</evidence>
<evidence type="ECO:0000313" key="11">
    <source>
        <dbReference type="EnsemblMetazoa" id="KAF7490928.1"/>
    </source>
</evidence>
<organism evidence="10">
    <name type="scientific">Sarcoptes scabiei</name>
    <name type="common">Itch mite</name>
    <name type="synonym">Acarus scabiei</name>
    <dbReference type="NCBI Taxonomy" id="52283"/>
    <lineage>
        <taxon>Eukaryota</taxon>
        <taxon>Metazoa</taxon>
        <taxon>Ecdysozoa</taxon>
        <taxon>Arthropoda</taxon>
        <taxon>Chelicerata</taxon>
        <taxon>Arachnida</taxon>
        <taxon>Acari</taxon>
        <taxon>Acariformes</taxon>
        <taxon>Sarcoptiformes</taxon>
        <taxon>Astigmata</taxon>
        <taxon>Psoroptidia</taxon>
        <taxon>Sarcoptoidea</taxon>
        <taxon>Sarcoptidae</taxon>
        <taxon>Sarcoptinae</taxon>
        <taxon>Sarcoptes</taxon>
    </lineage>
</organism>
<dbReference type="CDD" id="cd06850">
    <property type="entry name" value="biotinyl_domain"/>
    <property type="match status" value="1"/>
</dbReference>
<dbReference type="Pfam" id="PF02785">
    <property type="entry name" value="Biotin_carb_C"/>
    <property type="match status" value="1"/>
</dbReference>
<dbReference type="InterPro" id="IPR001882">
    <property type="entry name" value="Biotin_BS"/>
</dbReference>
<protein>
    <submittedName>
        <fullName evidence="10">Methylcrotonoyl-CoA carboxylase subunit alpha, mitochondrial</fullName>
    </submittedName>
</protein>
<evidence type="ECO:0000313" key="12">
    <source>
        <dbReference type="Proteomes" id="UP000070412"/>
    </source>
</evidence>
<dbReference type="OrthoDB" id="196847at2759"/>
<dbReference type="InterPro" id="IPR000089">
    <property type="entry name" value="Biotin_lipoyl"/>
</dbReference>
<dbReference type="EnsemblMetazoa" id="SSS_6400s_mrna">
    <property type="protein sequence ID" value="KAF7490928.1"/>
    <property type="gene ID" value="SSS_6400"/>
</dbReference>
<dbReference type="InterPro" id="IPR011764">
    <property type="entry name" value="Biotin_carboxylation_dom"/>
</dbReference>
<dbReference type="Proteomes" id="UP000070412">
    <property type="component" value="Unassembled WGS sequence"/>
</dbReference>
<evidence type="ECO:0000256" key="6">
    <source>
        <dbReference type="PROSITE-ProRule" id="PRU00409"/>
    </source>
</evidence>
<dbReference type="AlphaFoldDB" id="A0A834RBP5"/>
<dbReference type="SUPFAM" id="SSF52440">
    <property type="entry name" value="PreATP-grasp domain"/>
    <property type="match status" value="1"/>
</dbReference>
<dbReference type="GO" id="GO:0004485">
    <property type="term" value="F:methylcrotonoyl-CoA carboxylase activity"/>
    <property type="evidence" value="ECO:0007669"/>
    <property type="project" value="TreeGrafter"/>
</dbReference>
<reference evidence="12" key="1">
    <citation type="journal article" date="2020" name="PLoS Negl. Trop. Dis.">
        <title>High-quality nuclear genome for Sarcoptes scabiei-A critical resource for a neglected parasite.</title>
        <authorList>
            <person name="Korhonen P.K."/>
            <person name="Gasser R.B."/>
            <person name="Ma G."/>
            <person name="Wang T."/>
            <person name="Stroehlein A.J."/>
            <person name="Young N.D."/>
            <person name="Ang C.S."/>
            <person name="Fernando D.D."/>
            <person name="Lu H.C."/>
            <person name="Taylor S."/>
            <person name="Reynolds S.L."/>
            <person name="Mofiz E."/>
            <person name="Najaraj S.H."/>
            <person name="Gowda H."/>
            <person name="Madugundu A."/>
            <person name="Renuse S."/>
            <person name="Holt D."/>
            <person name="Pandey A."/>
            <person name="Papenfuss A.T."/>
            <person name="Fischer K."/>
        </authorList>
    </citation>
    <scope>NUCLEOTIDE SEQUENCE [LARGE SCALE GENOMIC DNA]</scope>
</reference>
<dbReference type="Gene3D" id="2.40.50.100">
    <property type="match status" value="1"/>
</dbReference>
<dbReference type="InterPro" id="IPR050856">
    <property type="entry name" value="Biotin_carboxylase_complex"/>
</dbReference>